<evidence type="ECO:0000259" key="2">
    <source>
        <dbReference type="PROSITE" id="PS51910"/>
    </source>
</evidence>
<dbReference type="InterPro" id="IPR029070">
    <property type="entry name" value="Chitinase_insertion_sf"/>
</dbReference>
<feature type="chain" id="PRO_5039679393" evidence="1">
    <location>
        <begin position="30"/>
        <end position="355"/>
    </location>
</feature>
<organism evidence="3 4">
    <name type="scientific">Saccharopolyspora dendranthemae</name>
    <dbReference type="NCBI Taxonomy" id="1181886"/>
    <lineage>
        <taxon>Bacteria</taxon>
        <taxon>Bacillati</taxon>
        <taxon>Actinomycetota</taxon>
        <taxon>Actinomycetes</taxon>
        <taxon>Pseudonocardiales</taxon>
        <taxon>Pseudonocardiaceae</taxon>
        <taxon>Saccharopolyspora</taxon>
    </lineage>
</organism>
<dbReference type="SMART" id="SM00636">
    <property type="entry name" value="Glyco_18"/>
    <property type="match status" value="1"/>
</dbReference>
<dbReference type="GO" id="GO:0008061">
    <property type="term" value="F:chitin binding"/>
    <property type="evidence" value="ECO:0007669"/>
    <property type="project" value="InterPro"/>
</dbReference>
<dbReference type="OrthoDB" id="99456at2"/>
<keyword evidence="4" id="KW-1185">Reference proteome</keyword>
<dbReference type="InterPro" id="IPR017853">
    <property type="entry name" value="GH"/>
</dbReference>
<protein>
    <submittedName>
        <fullName evidence="3">Spore germination protein YaaH</fullName>
    </submittedName>
</protein>
<comment type="caution">
    <text evidence="3">The sequence shown here is derived from an EMBL/GenBank/DDBJ whole genome shotgun (WGS) entry which is preliminary data.</text>
</comment>
<dbReference type="RefSeq" id="WP_145739538.1">
    <property type="nucleotide sequence ID" value="NZ_VIWX01000002.1"/>
</dbReference>
<evidence type="ECO:0000313" key="3">
    <source>
        <dbReference type="EMBL" id="TWF96097.1"/>
    </source>
</evidence>
<dbReference type="GO" id="GO:0005975">
    <property type="term" value="P:carbohydrate metabolic process"/>
    <property type="evidence" value="ECO:0007669"/>
    <property type="project" value="InterPro"/>
</dbReference>
<dbReference type="InterPro" id="IPR011583">
    <property type="entry name" value="Chitinase_II/V-like_cat"/>
</dbReference>
<dbReference type="EMBL" id="VIWX01000002">
    <property type="protein sequence ID" value="TWF96097.1"/>
    <property type="molecule type" value="Genomic_DNA"/>
</dbReference>
<feature type="signal peptide" evidence="1">
    <location>
        <begin position="1"/>
        <end position="29"/>
    </location>
</feature>
<name>A0A561U9S2_9PSEU</name>
<proteinExistence type="predicted"/>
<dbReference type="SUPFAM" id="SSF51445">
    <property type="entry name" value="(Trans)glycosidases"/>
    <property type="match status" value="1"/>
</dbReference>
<dbReference type="PROSITE" id="PS51257">
    <property type="entry name" value="PROKAR_LIPOPROTEIN"/>
    <property type="match status" value="1"/>
</dbReference>
<reference evidence="3 4" key="1">
    <citation type="submission" date="2019-06" db="EMBL/GenBank/DDBJ databases">
        <title>Sequencing the genomes of 1000 actinobacteria strains.</title>
        <authorList>
            <person name="Klenk H.-P."/>
        </authorList>
    </citation>
    <scope>NUCLEOTIDE SEQUENCE [LARGE SCALE GENOMIC DNA]</scope>
    <source>
        <strain evidence="3 4">DSM 46699</strain>
    </source>
</reference>
<dbReference type="Proteomes" id="UP000316184">
    <property type="component" value="Unassembled WGS sequence"/>
</dbReference>
<keyword evidence="1" id="KW-0732">Signal</keyword>
<dbReference type="Gene3D" id="3.20.20.80">
    <property type="entry name" value="Glycosidases"/>
    <property type="match status" value="1"/>
</dbReference>
<dbReference type="Gene3D" id="3.10.50.10">
    <property type="match status" value="1"/>
</dbReference>
<dbReference type="PROSITE" id="PS51910">
    <property type="entry name" value="GH18_2"/>
    <property type="match status" value="1"/>
</dbReference>
<evidence type="ECO:0000313" key="4">
    <source>
        <dbReference type="Proteomes" id="UP000316184"/>
    </source>
</evidence>
<dbReference type="InterPro" id="IPR001223">
    <property type="entry name" value="Glyco_hydro18_cat"/>
</dbReference>
<dbReference type="PANTHER" id="PTHR46066">
    <property type="entry name" value="CHITINASE DOMAIN-CONTAINING PROTEIN 1 FAMILY MEMBER"/>
    <property type="match status" value="1"/>
</dbReference>
<dbReference type="Pfam" id="PF00704">
    <property type="entry name" value="Glyco_hydro_18"/>
    <property type="match status" value="1"/>
</dbReference>
<dbReference type="AlphaFoldDB" id="A0A561U9S2"/>
<gene>
    <name evidence="3" type="ORF">FHU35_121098</name>
</gene>
<feature type="domain" description="GH18" evidence="2">
    <location>
        <begin position="38"/>
        <end position="353"/>
    </location>
</feature>
<accession>A0A561U9S2</accession>
<evidence type="ECO:0000256" key="1">
    <source>
        <dbReference type="SAM" id="SignalP"/>
    </source>
</evidence>
<dbReference type="PANTHER" id="PTHR46066:SF2">
    <property type="entry name" value="CHITINASE DOMAIN-CONTAINING PROTEIN 1"/>
    <property type="match status" value="1"/>
</dbReference>
<sequence length="355" mass="38321">MGRASVLRSAGACAVLALLAVGCTAPGTAQCDPPRSAAISVPYWNLARGAETVREHASVLDSVSPWVYGLAPDGQITAQSSGRPGEAANLHDLLTAGPAMVPSITNHFDGDWQREPLAGILHDPGRTREHVDALAQFARDGGYSAIDIDYEDLRAVDGPVFSRFVSELAERLHADDRRLSVTLAPKTDDEGNSEATRAQDYRAVAEAADSVRIMAYDYHWATSDPGPAAPETWVRDVLSYTLTRAPADKVVLGVPEYGYDWSGGYGTSVSSAGALDLARRHGVEPQWDAAGGSSWFTYRENGIDHAVWFEDARSTAIKLRLAREYGLNAVHLWSYGPEAPGLWEELDTGWKQACP</sequence>